<dbReference type="InterPro" id="IPR009010">
    <property type="entry name" value="Asp_de-COase-like_dom_sf"/>
</dbReference>
<protein>
    <submittedName>
        <fullName evidence="2">Uncharacterized protein</fullName>
    </submittedName>
</protein>
<dbReference type="EMBL" id="LUGG01000002">
    <property type="protein sequence ID" value="OBZ77343.1"/>
    <property type="molecule type" value="Genomic_DNA"/>
</dbReference>
<dbReference type="Proteomes" id="UP000092993">
    <property type="component" value="Unassembled WGS sequence"/>
</dbReference>
<organism evidence="2 3">
    <name type="scientific">Grifola frondosa</name>
    <name type="common">Maitake</name>
    <name type="synonym">Polyporus frondosus</name>
    <dbReference type="NCBI Taxonomy" id="5627"/>
    <lineage>
        <taxon>Eukaryota</taxon>
        <taxon>Fungi</taxon>
        <taxon>Dikarya</taxon>
        <taxon>Basidiomycota</taxon>
        <taxon>Agaricomycotina</taxon>
        <taxon>Agaricomycetes</taxon>
        <taxon>Polyporales</taxon>
        <taxon>Grifolaceae</taxon>
        <taxon>Grifola</taxon>
    </lineage>
</organism>
<feature type="region of interest" description="Disordered" evidence="1">
    <location>
        <begin position="169"/>
        <end position="202"/>
    </location>
</feature>
<dbReference type="SUPFAM" id="SSF50692">
    <property type="entry name" value="ADC-like"/>
    <property type="match status" value="1"/>
</dbReference>
<feature type="compositionally biased region" description="Low complexity" evidence="1">
    <location>
        <begin position="132"/>
        <end position="141"/>
    </location>
</feature>
<evidence type="ECO:0000313" key="2">
    <source>
        <dbReference type="EMBL" id="OBZ77343.1"/>
    </source>
</evidence>
<reference evidence="2 3" key="1">
    <citation type="submission" date="2016-03" db="EMBL/GenBank/DDBJ databases">
        <title>Whole genome sequencing of Grifola frondosa 9006-11.</title>
        <authorList>
            <person name="Min B."/>
            <person name="Park H."/>
            <person name="Kim J.-G."/>
            <person name="Cho H."/>
            <person name="Oh Y.-L."/>
            <person name="Kong W.-S."/>
            <person name="Choi I.-G."/>
        </authorList>
    </citation>
    <scope>NUCLEOTIDE SEQUENCE [LARGE SCALE GENOMIC DNA]</scope>
    <source>
        <strain evidence="2 3">9006-11</strain>
    </source>
</reference>
<name>A0A1C7MKE9_GRIFR</name>
<feature type="region of interest" description="Disordered" evidence="1">
    <location>
        <begin position="122"/>
        <end position="151"/>
    </location>
</feature>
<evidence type="ECO:0000256" key="1">
    <source>
        <dbReference type="SAM" id="MobiDB-lite"/>
    </source>
</evidence>
<proteinExistence type="predicted"/>
<accession>A0A1C7MKE9</accession>
<dbReference type="AlphaFoldDB" id="A0A1C7MKE9"/>
<gene>
    <name evidence="2" type="ORF">A0H81_02862</name>
</gene>
<evidence type="ECO:0000313" key="3">
    <source>
        <dbReference type="Proteomes" id="UP000092993"/>
    </source>
</evidence>
<dbReference type="Gene3D" id="2.40.40.20">
    <property type="match status" value="1"/>
</dbReference>
<comment type="caution">
    <text evidence="2">The sequence shown here is derived from an EMBL/GenBank/DDBJ whole genome shotgun (WGS) entry which is preliminary data.</text>
</comment>
<sequence length="338" mass="36149">MLMDGYGSTECGTTLLSADARDRMSYGVPYAFVLITIGQLARVDPSIPKAFRRLDTRPALHPTMRLSSAPRHTAHALQPPVPVFIAPAGLVRPSRSTFLHANPFAFVPGAAGDIPPSLYEGFASGPSSGLQRPRPSSTISTRDSDDDSGEYSLGQYYASVGAGDMGDGMEKAAMDGAEGASRNNGIARGLGGGQRRMSRPVPSHTGMPYIPYRILLASSPNDTLALSNCLVVHPSDFPQGQHVLVKQAYPLMTRLRGSTQGGTGVSDHVVNQLRAKVHYGSIVDDLLRSGELFVDQVCMPLVSILLHGNVHNACRIQSDSMVLNCDFPRMSSVTSEIE</sequence>
<keyword evidence="3" id="KW-1185">Reference proteome</keyword>